<accession>A0A2S5E9R7</accession>
<dbReference type="EMBL" id="JALY01000263">
    <property type="protein sequence ID" value="POZ89768.1"/>
    <property type="molecule type" value="Genomic_DNA"/>
</dbReference>
<protein>
    <recommendedName>
        <fullName evidence="8">Peptidase S54 rhomboid domain-containing protein</fullName>
    </recommendedName>
</protein>
<dbReference type="AlphaFoldDB" id="A0A2S5E9R7"/>
<evidence type="ECO:0000259" key="8">
    <source>
        <dbReference type="Pfam" id="PF01694"/>
    </source>
</evidence>
<dbReference type="InterPro" id="IPR035952">
    <property type="entry name" value="Rhomboid-like_sf"/>
</dbReference>
<dbReference type="InterPro" id="IPR050925">
    <property type="entry name" value="Rhomboid_protease_S54"/>
</dbReference>
<comment type="similarity">
    <text evidence="2">Belongs to the peptidase S54 family.</text>
</comment>
<dbReference type="InterPro" id="IPR022764">
    <property type="entry name" value="Peptidase_S54_rhomboid_dom"/>
</dbReference>
<comment type="subcellular location">
    <subcellularLocation>
        <location evidence="1">Membrane</location>
        <topology evidence="1">Multi-pass membrane protein</topology>
    </subcellularLocation>
</comment>
<keyword evidence="5 7" id="KW-1133">Transmembrane helix</keyword>
<gene>
    <name evidence="9" type="ORF">AA81_12420</name>
</gene>
<proteinExistence type="inferred from homology"/>
<evidence type="ECO:0000256" key="6">
    <source>
        <dbReference type="ARBA" id="ARBA00023136"/>
    </source>
</evidence>
<dbReference type="PANTHER" id="PTHR43731:SF14">
    <property type="entry name" value="PRESENILIN-ASSOCIATED RHOMBOID-LIKE PROTEIN, MITOCHONDRIAL"/>
    <property type="match status" value="1"/>
</dbReference>
<comment type="caution">
    <text evidence="9">The sequence shown here is derived from an EMBL/GenBank/DDBJ whole genome shotgun (WGS) entry which is preliminary data.</text>
</comment>
<feature type="transmembrane region" description="Helical" evidence="7">
    <location>
        <begin position="145"/>
        <end position="161"/>
    </location>
</feature>
<keyword evidence="6 7" id="KW-0472">Membrane</keyword>
<feature type="transmembrane region" description="Helical" evidence="7">
    <location>
        <begin position="49"/>
        <end position="74"/>
    </location>
</feature>
<evidence type="ECO:0000313" key="9">
    <source>
        <dbReference type="EMBL" id="POZ89768.1"/>
    </source>
</evidence>
<feature type="transmembrane region" description="Helical" evidence="7">
    <location>
        <begin position="86"/>
        <end position="108"/>
    </location>
</feature>
<name>A0A2S5E9R7_9BACT</name>
<reference evidence="9 10" key="1">
    <citation type="submission" date="2014-01" db="EMBL/GenBank/DDBJ databases">
        <title>Comparative genomics of Petrotoga.</title>
        <authorList>
            <person name="Chow K."/>
            <person name="Charchuk R."/>
            <person name="Nesbo C.L."/>
        </authorList>
    </citation>
    <scope>NUCLEOTIDE SEQUENCE [LARGE SCALE GENOMIC DNA]</scope>
    <source>
        <strain evidence="9 10">DSM 16923</strain>
    </source>
</reference>
<dbReference type="Pfam" id="PF01694">
    <property type="entry name" value="Rhomboid"/>
    <property type="match status" value="1"/>
</dbReference>
<keyword evidence="4" id="KW-0378">Hydrolase</keyword>
<feature type="transmembrane region" description="Helical" evidence="7">
    <location>
        <begin position="114"/>
        <end position="133"/>
    </location>
</feature>
<feature type="domain" description="Peptidase S54 rhomboid" evidence="8">
    <location>
        <begin position="47"/>
        <end position="188"/>
    </location>
</feature>
<feature type="transmembrane region" description="Helical" evidence="7">
    <location>
        <begin position="167"/>
        <end position="186"/>
    </location>
</feature>
<sequence>MKKYFTKNLAVLVLICINIIVFIALNVFPNLGDNFLLNADPQIAFEKPWTLITVFFSHVLPIHILLNMLLVLIFGTELNKETSAKVLYFAYVVCGFIGSLTIFIYAPLIDYNGGLISGASAAAFGIVAAYATLKPDALILNSKSKYWLIALFAVNAILTIRNPQVSIGGPAHAVGIVVGMFIGWLLKKKLSVKSND</sequence>
<dbReference type="SUPFAM" id="SSF144091">
    <property type="entry name" value="Rhomboid-like"/>
    <property type="match status" value="1"/>
</dbReference>
<dbReference type="Proteomes" id="UP000236950">
    <property type="component" value="Unassembled WGS sequence"/>
</dbReference>
<evidence type="ECO:0000313" key="10">
    <source>
        <dbReference type="Proteomes" id="UP000236950"/>
    </source>
</evidence>
<evidence type="ECO:0000256" key="5">
    <source>
        <dbReference type="ARBA" id="ARBA00022989"/>
    </source>
</evidence>
<evidence type="ECO:0000256" key="2">
    <source>
        <dbReference type="ARBA" id="ARBA00009045"/>
    </source>
</evidence>
<evidence type="ECO:0000256" key="4">
    <source>
        <dbReference type="ARBA" id="ARBA00022801"/>
    </source>
</evidence>
<evidence type="ECO:0000256" key="1">
    <source>
        <dbReference type="ARBA" id="ARBA00004141"/>
    </source>
</evidence>
<keyword evidence="3 7" id="KW-0812">Transmembrane</keyword>
<dbReference type="PANTHER" id="PTHR43731">
    <property type="entry name" value="RHOMBOID PROTEASE"/>
    <property type="match status" value="1"/>
</dbReference>
<keyword evidence="10" id="KW-1185">Reference proteome</keyword>
<dbReference type="GO" id="GO:0016020">
    <property type="term" value="C:membrane"/>
    <property type="evidence" value="ECO:0007669"/>
    <property type="project" value="UniProtKB-SubCell"/>
</dbReference>
<dbReference type="GO" id="GO:0004252">
    <property type="term" value="F:serine-type endopeptidase activity"/>
    <property type="evidence" value="ECO:0007669"/>
    <property type="project" value="InterPro"/>
</dbReference>
<organism evidence="9 10">
    <name type="scientific">Petrotoga halophila DSM 16923</name>
    <dbReference type="NCBI Taxonomy" id="1122953"/>
    <lineage>
        <taxon>Bacteria</taxon>
        <taxon>Thermotogati</taxon>
        <taxon>Thermotogota</taxon>
        <taxon>Thermotogae</taxon>
        <taxon>Petrotogales</taxon>
        <taxon>Petrotogaceae</taxon>
        <taxon>Petrotoga</taxon>
    </lineage>
</organism>
<evidence type="ECO:0000256" key="3">
    <source>
        <dbReference type="ARBA" id="ARBA00022692"/>
    </source>
</evidence>
<dbReference type="Gene3D" id="1.20.1540.10">
    <property type="entry name" value="Rhomboid-like"/>
    <property type="match status" value="1"/>
</dbReference>
<feature type="transmembrane region" description="Helical" evidence="7">
    <location>
        <begin position="9"/>
        <end position="29"/>
    </location>
</feature>
<evidence type="ECO:0000256" key="7">
    <source>
        <dbReference type="SAM" id="Phobius"/>
    </source>
</evidence>